<comment type="subunit">
    <text evidence="2">Homodimer.</text>
</comment>
<dbReference type="GO" id="GO:0019478">
    <property type="term" value="P:D-amino acid catabolic process"/>
    <property type="evidence" value="ECO:0007669"/>
    <property type="project" value="UniProtKB-UniRule"/>
</dbReference>
<comment type="caution">
    <text evidence="3">The sequence shown here is derived from an EMBL/GenBank/DDBJ whole genome shotgun (WGS) entry which is preliminary data.</text>
</comment>
<name>A0A161LHZ5_9BACT</name>
<comment type="subcellular location">
    <subcellularLocation>
        <location evidence="2">Cytoplasm</location>
    </subcellularLocation>
</comment>
<dbReference type="GO" id="GO:0051500">
    <property type="term" value="F:D-tyrosyl-tRNA(Tyr) deacylase activity"/>
    <property type="evidence" value="ECO:0007669"/>
    <property type="project" value="TreeGrafter"/>
</dbReference>
<gene>
    <name evidence="2" type="primary">dtd</name>
    <name evidence="3" type="ORF">PJIAN_1483</name>
</gene>
<dbReference type="AlphaFoldDB" id="A0A161LHZ5"/>
<reference evidence="4" key="1">
    <citation type="submission" date="2016-04" db="EMBL/GenBank/DDBJ databases">
        <title>Draft genome sequence of Paludibacter jiangxiensis strain NM7.</title>
        <authorList>
            <person name="Qiu Y."/>
            <person name="Matsuura N."/>
            <person name="Ohashi A."/>
            <person name="Tourlousse M.D."/>
            <person name="Sekiguchi Y."/>
        </authorList>
    </citation>
    <scope>NUCLEOTIDE SEQUENCE [LARGE SCALE GENOMIC DNA]</scope>
    <source>
        <strain evidence="4">NM7</strain>
    </source>
</reference>
<dbReference type="PANTHER" id="PTHR10472">
    <property type="entry name" value="D-TYROSYL-TRNA TYR DEACYLASE"/>
    <property type="match status" value="1"/>
</dbReference>
<evidence type="ECO:0000256" key="1">
    <source>
        <dbReference type="ARBA" id="ARBA00009673"/>
    </source>
</evidence>
<dbReference type="GO" id="GO:0106026">
    <property type="term" value="F:Gly-tRNA(Ala) deacylase activity"/>
    <property type="evidence" value="ECO:0007669"/>
    <property type="project" value="UniProtKB-UniRule"/>
</dbReference>
<accession>A0A161LHZ5</accession>
<dbReference type="SUPFAM" id="SSF69500">
    <property type="entry name" value="DTD-like"/>
    <property type="match status" value="1"/>
</dbReference>
<dbReference type="EMBL" id="BDCR01000001">
    <property type="protein sequence ID" value="GAT61896.1"/>
    <property type="molecule type" value="Genomic_DNA"/>
</dbReference>
<keyword evidence="2" id="KW-0820">tRNA-binding</keyword>
<evidence type="ECO:0000256" key="2">
    <source>
        <dbReference type="HAMAP-Rule" id="MF_00518"/>
    </source>
</evidence>
<evidence type="ECO:0000313" key="3">
    <source>
        <dbReference type="EMBL" id="GAT61896.1"/>
    </source>
</evidence>
<comment type="catalytic activity">
    <reaction evidence="2">
        <text>a D-aminoacyl-tRNA + H2O = a tRNA + a D-alpha-amino acid + H(+)</text>
        <dbReference type="Rhea" id="RHEA:13953"/>
        <dbReference type="Rhea" id="RHEA-COMP:10123"/>
        <dbReference type="Rhea" id="RHEA-COMP:10124"/>
        <dbReference type="ChEBI" id="CHEBI:15377"/>
        <dbReference type="ChEBI" id="CHEBI:15378"/>
        <dbReference type="ChEBI" id="CHEBI:59871"/>
        <dbReference type="ChEBI" id="CHEBI:78442"/>
        <dbReference type="ChEBI" id="CHEBI:79333"/>
        <dbReference type="EC" id="3.1.1.96"/>
    </reaction>
</comment>
<dbReference type="InterPro" id="IPR003732">
    <property type="entry name" value="Daa-tRNA_deacyls_DTD"/>
</dbReference>
<dbReference type="NCBIfam" id="TIGR00256">
    <property type="entry name" value="D-aminoacyl-tRNA deacylase"/>
    <property type="match status" value="1"/>
</dbReference>
<dbReference type="EC" id="3.1.1.-" evidence="2"/>
<dbReference type="PANTHER" id="PTHR10472:SF5">
    <property type="entry name" value="D-AMINOACYL-TRNA DEACYLASE 1"/>
    <property type="match status" value="1"/>
</dbReference>
<reference evidence="4" key="2">
    <citation type="journal article" date="2017" name="Genome Announc.">
        <title>Draft genome sequence of Paludibacter jiangxiensis NM7(T), a propionate-producing fermentative bacterium.</title>
        <authorList>
            <person name="Qiu Y.-L."/>
            <person name="Tourlousse D.M."/>
            <person name="Matsuura N."/>
            <person name="Ohashi A."/>
            <person name="Sekiguchi Y."/>
        </authorList>
    </citation>
    <scope>NUCLEOTIDE SEQUENCE [LARGE SCALE GENOMIC DNA]</scope>
    <source>
        <strain evidence="4">NM7</strain>
    </source>
</reference>
<dbReference type="GO" id="GO:0000049">
    <property type="term" value="F:tRNA binding"/>
    <property type="evidence" value="ECO:0007669"/>
    <property type="project" value="UniProtKB-UniRule"/>
</dbReference>
<comment type="domain">
    <text evidence="2">A Gly-cisPro motif from one monomer fits into the active site of the other monomer to allow specific chiral rejection of L-amino acids.</text>
</comment>
<dbReference type="Gene3D" id="3.50.80.10">
    <property type="entry name" value="D-tyrosyl-tRNA(Tyr) deacylase"/>
    <property type="match status" value="1"/>
</dbReference>
<dbReference type="Pfam" id="PF02580">
    <property type="entry name" value="Tyr_Deacylase"/>
    <property type="match status" value="1"/>
</dbReference>
<keyword evidence="4" id="KW-1185">Reference proteome</keyword>
<dbReference type="GO" id="GO:0043908">
    <property type="term" value="F:Ser(Gly)-tRNA(Ala) hydrolase activity"/>
    <property type="evidence" value="ECO:0007669"/>
    <property type="project" value="UniProtKB-UniRule"/>
</dbReference>
<dbReference type="EC" id="3.1.1.96" evidence="2"/>
<organism evidence="3 4">
    <name type="scientific">Paludibacter jiangxiensis</name>
    <dbReference type="NCBI Taxonomy" id="681398"/>
    <lineage>
        <taxon>Bacteria</taxon>
        <taxon>Pseudomonadati</taxon>
        <taxon>Bacteroidota</taxon>
        <taxon>Bacteroidia</taxon>
        <taxon>Bacteroidales</taxon>
        <taxon>Paludibacteraceae</taxon>
        <taxon>Paludibacter</taxon>
    </lineage>
</organism>
<dbReference type="CDD" id="cd00563">
    <property type="entry name" value="Dtyr_deacylase"/>
    <property type="match status" value="1"/>
</dbReference>
<comment type="similarity">
    <text evidence="1 2">Belongs to the DTD family.</text>
</comment>
<evidence type="ECO:0000313" key="4">
    <source>
        <dbReference type="Proteomes" id="UP000076586"/>
    </source>
</evidence>
<comment type="catalytic activity">
    <reaction evidence="2">
        <text>glycyl-tRNA(Ala) + H2O = tRNA(Ala) + glycine + H(+)</text>
        <dbReference type="Rhea" id="RHEA:53744"/>
        <dbReference type="Rhea" id="RHEA-COMP:9657"/>
        <dbReference type="Rhea" id="RHEA-COMP:13640"/>
        <dbReference type="ChEBI" id="CHEBI:15377"/>
        <dbReference type="ChEBI" id="CHEBI:15378"/>
        <dbReference type="ChEBI" id="CHEBI:57305"/>
        <dbReference type="ChEBI" id="CHEBI:78442"/>
        <dbReference type="ChEBI" id="CHEBI:78522"/>
    </reaction>
</comment>
<dbReference type="STRING" id="681398.PJIAN_1483"/>
<dbReference type="HAMAP" id="MF_00518">
    <property type="entry name" value="Deacylase_Dtd"/>
    <property type="match status" value="1"/>
</dbReference>
<dbReference type="FunFam" id="3.50.80.10:FF:000001">
    <property type="entry name" value="D-aminoacyl-tRNA deacylase"/>
    <property type="match status" value="1"/>
</dbReference>
<dbReference type="Proteomes" id="UP000076586">
    <property type="component" value="Unassembled WGS sequence"/>
</dbReference>
<feature type="short sequence motif" description="Gly-cisPro motif, important for rejection of L-amino acids" evidence="2">
    <location>
        <begin position="138"/>
        <end position="139"/>
    </location>
</feature>
<protein>
    <recommendedName>
        <fullName evidence="2">D-aminoacyl-tRNA deacylase</fullName>
        <shortName evidence="2">DTD</shortName>
        <ecNumber evidence="2">3.1.1.96</ecNumber>
    </recommendedName>
    <alternativeName>
        <fullName evidence="2">Gly-tRNA(Ala) deacylase</fullName>
        <ecNumber evidence="2">3.1.1.-</ecNumber>
    </alternativeName>
</protein>
<proteinExistence type="inferred from homology"/>
<keyword evidence="2" id="KW-0694">RNA-binding</keyword>
<keyword evidence="2" id="KW-0963">Cytoplasm</keyword>
<dbReference type="GO" id="GO:0005737">
    <property type="term" value="C:cytoplasm"/>
    <property type="evidence" value="ECO:0007669"/>
    <property type="project" value="UniProtKB-SubCell"/>
</dbReference>
<sequence>MRLVIQRVKHASVTVEGTVTGKIGEGLLVLVGIEDTDTPDDSQWLAGKLVNLRIFDDEDGVMNRSVKDINGGILIVSQFTLMASTKKGNRPSYIRASKHEFAVPMYEQFCENVRSLLGKPVQTGIFAADMQVELLNNGPVTIFIDSHLRE</sequence>
<dbReference type="OrthoDB" id="9801395at2"/>
<keyword evidence="2" id="KW-0378">Hydrolase</keyword>
<dbReference type="RefSeq" id="WP_068701653.1">
    <property type="nucleotide sequence ID" value="NZ_BDCR01000001.1"/>
</dbReference>
<dbReference type="InterPro" id="IPR023509">
    <property type="entry name" value="DTD-like_sf"/>
</dbReference>
<comment type="function">
    <text evidence="2">An aminoacyl-tRNA editing enzyme that deacylates mischarged D-aminoacyl-tRNAs. Also deacylates mischarged glycyl-tRNA(Ala), protecting cells against glycine mischarging by AlaRS. Acts via tRNA-based rather than protein-based catalysis; rejects L-amino acids rather than detecting D-amino acids in the active site. By recycling D-aminoacyl-tRNA to D-amino acids and free tRNA molecules, this enzyme counteracts the toxicity associated with the formation of D-aminoacyl-tRNA entities in vivo and helps enforce protein L-homochirality.</text>
</comment>